<dbReference type="Pfam" id="PF04536">
    <property type="entry name" value="TPM_phosphatase"/>
    <property type="match status" value="1"/>
</dbReference>
<keyword evidence="3" id="KW-0732">Signal</keyword>
<dbReference type="InterPro" id="IPR007621">
    <property type="entry name" value="TPM_dom"/>
</dbReference>
<evidence type="ECO:0000256" key="2">
    <source>
        <dbReference type="SAM" id="Phobius"/>
    </source>
</evidence>
<gene>
    <name evidence="5" type="ORF">G9U52_19730</name>
</gene>
<keyword evidence="2" id="KW-0812">Transmembrane</keyword>
<comment type="caution">
    <text evidence="5">The sequence shown here is derived from an EMBL/GenBank/DDBJ whole genome shotgun (WGS) entry which is preliminary data.</text>
</comment>
<dbReference type="Proteomes" id="UP001165962">
    <property type="component" value="Unassembled WGS sequence"/>
</dbReference>
<evidence type="ECO:0000313" key="5">
    <source>
        <dbReference type="EMBL" id="NHN32072.1"/>
    </source>
</evidence>
<sequence length="365" mass="38947">MRKWQPLVWILCVLFFSSSIYAYAATVPERTGTVTDPAGLFTAAQAKQLEEGLKASSYELVVLTARGFNEEAIQQLGNEAYNTWKLKGHQLLLLVAADPSSVQLVYDNEQVAEAVSRSEAGNNQGIIDLNYKPLAASGNPVEGIIAVSNYMNALKVPLAAAPPTPSSPSGATTAPIVPAIPPVAGEAPTPPLPVAPLVPAPTVPMDGVPIPLAPSSDQDAVPAEAGAASAGYKPLSSGTLIAIAAILLLAFMIVFIVRRSMLLSRTRKVLEEAKALHKDAESKMNSWAVEPRADVDEVVKQLQADSRQLREQLATNQHQVAFLSKALDQQEVESLYNEVQIFAQRVELYQEMAGADLTSGGETQL</sequence>
<evidence type="ECO:0000256" key="3">
    <source>
        <dbReference type="SAM" id="SignalP"/>
    </source>
</evidence>
<dbReference type="RefSeq" id="WP_166152361.1">
    <property type="nucleotide sequence ID" value="NZ_JAAOIW010000007.1"/>
</dbReference>
<accession>A0ABX0J7F9</accession>
<feature type="domain" description="TPM" evidence="4">
    <location>
        <begin position="34"/>
        <end position="150"/>
    </location>
</feature>
<proteinExistence type="predicted"/>
<evidence type="ECO:0000256" key="1">
    <source>
        <dbReference type="SAM" id="Coils"/>
    </source>
</evidence>
<dbReference type="Gene3D" id="3.10.310.50">
    <property type="match status" value="1"/>
</dbReference>
<feature type="transmembrane region" description="Helical" evidence="2">
    <location>
        <begin position="238"/>
        <end position="257"/>
    </location>
</feature>
<feature type="signal peptide" evidence="3">
    <location>
        <begin position="1"/>
        <end position="24"/>
    </location>
</feature>
<name>A0ABX0J7F9_9BACL</name>
<reference evidence="5" key="1">
    <citation type="submission" date="2020-03" db="EMBL/GenBank/DDBJ databases">
        <title>Draft sequencing of Paenibacilllus sp. S3N08.</title>
        <authorList>
            <person name="Kim D.-U."/>
        </authorList>
    </citation>
    <scope>NUCLEOTIDE SEQUENCE</scope>
    <source>
        <strain evidence="5">S3N08</strain>
    </source>
</reference>
<evidence type="ECO:0000313" key="6">
    <source>
        <dbReference type="Proteomes" id="UP001165962"/>
    </source>
</evidence>
<keyword evidence="2" id="KW-0472">Membrane</keyword>
<evidence type="ECO:0000259" key="4">
    <source>
        <dbReference type="Pfam" id="PF04536"/>
    </source>
</evidence>
<keyword evidence="6" id="KW-1185">Reference proteome</keyword>
<feature type="chain" id="PRO_5047229251" description="TPM domain-containing protein" evidence="3">
    <location>
        <begin position="25"/>
        <end position="365"/>
    </location>
</feature>
<feature type="coiled-coil region" evidence="1">
    <location>
        <begin position="263"/>
        <end position="319"/>
    </location>
</feature>
<keyword evidence="1" id="KW-0175">Coiled coil</keyword>
<protein>
    <recommendedName>
        <fullName evidence="4">TPM domain-containing protein</fullName>
    </recommendedName>
</protein>
<keyword evidence="2" id="KW-1133">Transmembrane helix</keyword>
<organism evidence="5 6">
    <name type="scientific">Paenibacillus agricola</name>
    <dbReference type="NCBI Taxonomy" id="2716264"/>
    <lineage>
        <taxon>Bacteria</taxon>
        <taxon>Bacillati</taxon>
        <taxon>Bacillota</taxon>
        <taxon>Bacilli</taxon>
        <taxon>Bacillales</taxon>
        <taxon>Paenibacillaceae</taxon>
        <taxon>Paenibacillus</taxon>
    </lineage>
</organism>
<dbReference type="EMBL" id="JAAOIW010000007">
    <property type="protein sequence ID" value="NHN32072.1"/>
    <property type="molecule type" value="Genomic_DNA"/>
</dbReference>